<comment type="caution">
    <text evidence="2">The sequence shown here is derived from an EMBL/GenBank/DDBJ whole genome shotgun (WGS) entry which is preliminary data.</text>
</comment>
<dbReference type="EMBL" id="BGZK01001440">
    <property type="protein sequence ID" value="GBP79973.1"/>
    <property type="molecule type" value="Genomic_DNA"/>
</dbReference>
<evidence type="ECO:0000256" key="1">
    <source>
        <dbReference type="SAM" id="MobiDB-lite"/>
    </source>
</evidence>
<proteinExistence type="predicted"/>
<feature type="region of interest" description="Disordered" evidence="1">
    <location>
        <begin position="1"/>
        <end position="30"/>
    </location>
</feature>
<feature type="compositionally biased region" description="Basic and acidic residues" evidence="1">
    <location>
        <begin position="125"/>
        <end position="135"/>
    </location>
</feature>
<accession>A0A4C1YYF4</accession>
<dbReference type="AlphaFoldDB" id="A0A4C1YYF4"/>
<organism evidence="2 3">
    <name type="scientific">Eumeta variegata</name>
    <name type="common">Bagworm moth</name>
    <name type="synonym">Eumeta japonica</name>
    <dbReference type="NCBI Taxonomy" id="151549"/>
    <lineage>
        <taxon>Eukaryota</taxon>
        <taxon>Metazoa</taxon>
        <taxon>Ecdysozoa</taxon>
        <taxon>Arthropoda</taxon>
        <taxon>Hexapoda</taxon>
        <taxon>Insecta</taxon>
        <taxon>Pterygota</taxon>
        <taxon>Neoptera</taxon>
        <taxon>Endopterygota</taxon>
        <taxon>Lepidoptera</taxon>
        <taxon>Glossata</taxon>
        <taxon>Ditrysia</taxon>
        <taxon>Tineoidea</taxon>
        <taxon>Psychidae</taxon>
        <taxon>Oiketicinae</taxon>
        <taxon>Eumeta</taxon>
    </lineage>
</organism>
<gene>
    <name evidence="2" type="ORF">EVAR_52972_1</name>
</gene>
<dbReference type="Proteomes" id="UP000299102">
    <property type="component" value="Unassembled WGS sequence"/>
</dbReference>
<evidence type="ECO:0000313" key="2">
    <source>
        <dbReference type="EMBL" id="GBP79973.1"/>
    </source>
</evidence>
<protein>
    <submittedName>
        <fullName evidence="2">Uncharacterized protein</fullName>
    </submittedName>
</protein>
<keyword evidence="3" id="KW-1185">Reference proteome</keyword>
<name>A0A4C1YYF4_EUMVA</name>
<reference evidence="2 3" key="1">
    <citation type="journal article" date="2019" name="Commun. Biol.">
        <title>The bagworm genome reveals a unique fibroin gene that provides high tensile strength.</title>
        <authorList>
            <person name="Kono N."/>
            <person name="Nakamura H."/>
            <person name="Ohtoshi R."/>
            <person name="Tomita M."/>
            <person name="Numata K."/>
            <person name="Arakawa K."/>
        </authorList>
    </citation>
    <scope>NUCLEOTIDE SEQUENCE [LARGE SCALE GENOMIC DNA]</scope>
</reference>
<feature type="region of interest" description="Disordered" evidence="1">
    <location>
        <begin position="111"/>
        <end position="135"/>
    </location>
</feature>
<evidence type="ECO:0000313" key="3">
    <source>
        <dbReference type="Proteomes" id="UP000299102"/>
    </source>
</evidence>
<sequence>MSFVSPHEANDDISPASKRDDADIPCAPHRPPLVENIRRTITDTIHYRSSRNVKTYTTIYVLPVFLINDDKGIFGESTYCYLKADDEQTTLLKLRLSMGDGNHLVYDGSQAVQSHDQNHYPIPSESRKETPLNPK</sequence>